<dbReference type="RefSeq" id="XP_025598496.1">
    <property type="nucleotide sequence ID" value="XM_025739544.1"/>
</dbReference>
<organism evidence="2 3">
    <name type="scientific">Tilletiopsis washingtonensis</name>
    <dbReference type="NCBI Taxonomy" id="58919"/>
    <lineage>
        <taxon>Eukaryota</taxon>
        <taxon>Fungi</taxon>
        <taxon>Dikarya</taxon>
        <taxon>Basidiomycota</taxon>
        <taxon>Ustilaginomycotina</taxon>
        <taxon>Exobasidiomycetes</taxon>
        <taxon>Entylomatales</taxon>
        <taxon>Entylomatales incertae sedis</taxon>
        <taxon>Tilletiopsis</taxon>
    </lineage>
</organism>
<name>A0A316Z8V3_9BASI</name>
<evidence type="ECO:0000256" key="1">
    <source>
        <dbReference type="SAM" id="MobiDB-lite"/>
    </source>
</evidence>
<accession>A0A316Z8V3</accession>
<protein>
    <submittedName>
        <fullName evidence="2">Uncharacterized protein</fullName>
    </submittedName>
</protein>
<proteinExistence type="predicted"/>
<dbReference type="GeneID" id="37267090"/>
<dbReference type="EMBL" id="KZ819292">
    <property type="protein sequence ID" value="PWN98217.1"/>
    <property type="molecule type" value="Genomic_DNA"/>
</dbReference>
<sequence length="168" mass="18257">MHRELAAQPPAVGAAAACGTTSRAHARRTSPRPLAIASPRPRSCMLLLLRWLLHRSSDLRAAAEAAEASASKLPRHRPGCCGCGSDVPSSMKAQAGRRRRQGRVLALRHSLFRGSRVPHKRSAQRCRGEREGTIAVTAEPPLDRAQLLGPQRARQRHTAAAPRLRAVR</sequence>
<gene>
    <name evidence="2" type="ORF">FA09DRAFT_21923</name>
</gene>
<dbReference type="Proteomes" id="UP000245946">
    <property type="component" value="Unassembled WGS sequence"/>
</dbReference>
<feature type="region of interest" description="Disordered" evidence="1">
    <location>
        <begin position="1"/>
        <end position="36"/>
    </location>
</feature>
<dbReference type="PROSITE" id="PS51257">
    <property type="entry name" value="PROKAR_LIPOPROTEIN"/>
    <property type="match status" value="1"/>
</dbReference>
<dbReference type="AlphaFoldDB" id="A0A316Z8V3"/>
<evidence type="ECO:0000313" key="3">
    <source>
        <dbReference type="Proteomes" id="UP000245946"/>
    </source>
</evidence>
<evidence type="ECO:0000313" key="2">
    <source>
        <dbReference type="EMBL" id="PWN98217.1"/>
    </source>
</evidence>
<keyword evidence="3" id="KW-1185">Reference proteome</keyword>
<reference evidence="2 3" key="1">
    <citation type="journal article" date="2018" name="Mol. Biol. Evol.">
        <title>Broad Genomic Sampling Reveals a Smut Pathogenic Ancestry of the Fungal Clade Ustilaginomycotina.</title>
        <authorList>
            <person name="Kijpornyongpan T."/>
            <person name="Mondo S.J."/>
            <person name="Barry K."/>
            <person name="Sandor L."/>
            <person name="Lee J."/>
            <person name="Lipzen A."/>
            <person name="Pangilinan J."/>
            <person name="LaButti K."/>
            <person name="Hainaut M."/>
            <person name="Henrissat B."/>
            <person name="Grigoriev I.V."/>
            <person name="Spatafora J.W."/>
            <person name="Aime M.C."/>
        </authorList>
    </citation>
    <scope>NUCLEOTIDE SEQUENCE [LARGE SCALE GENOMIC DNA]</scope>
    <source>
        <strain evidence="2 3">MCA 4186</strain>
    </source>
</reference>
<feature type="compositionally biased region" description="Low complexity" evidence="1">
    <location>
        <begin position="1"/>
        <end position="17"/>
    </location>
</feature>
<feature type="region of interest" description="Disordered" evidence="1">
    <location>
        <begin position="138"/>
        <end position="168"/>
    </location>
</feature>